<feature type="compositionally biased region" description="Polar residues" evidence="1">
    <location>
        <begin position="184"/>
        <end position="199"/>
    </location>
</feature>
<reference evidence="4 5" key="1">
    <citation type="submission" date="2017-01" db="EMBL/GenBank/DDBJ databases">
        <authorList>
            <person name="Mah S.A."/>
            <person name="Swanson W.J."/>
            <person name="Moy G.W."/>
            <person name="Vacquier V.D."/>
        </authorList>
    </citation>
    <scope>NUCLEOTIDE SEQUENCE [LARGE SCALE GENOMIC DNA]</scope>
    <source>
        <strain evidence="4 5">ASpG1</strain>
    </source>
</reference>
<dbReference type="PROSITE" id="PS50851">
    <property type="entry name" value="CHEW"/>
    <property type="match status" value="1"/>
</dbReference>
<dbReference type="SUPFAM" id="SSF53335">
    <property type="entry name" value="S-adenosyl-L-methionine-dependent methyltransferases"/>
    <property type="match status" value="1"/>
</dbReference>
<dbReference type="STRING" id="159291.SAMN05920897_102210"/>
<dbReference type="SUPFAM" id="SSF50341">
    <property type="entry name" value="CheW-like"/>
    <property type="match status" value="1"/>
</dbReference>
<evidence type="ECO:0000259" key="3">
    <source>
        <dbReference type="PROSITE" id="PS50851"/>
    </source>
</evidence>
<sequence length="453" mass="51509">MATTNTIEKSSSESDQKHLAQEVIDFKMVTFTLGGKDYGIDIMRVKEIAKFTQFTYVPNTAPYVRGVYNLRGDIISIIDLRLMFNLPAEQKAEDQAENGLILRLETNMLGVIVDSIDKVVGISSAQVQPPHPIFGDINIKFISGVAEYDGRLYIILDVDRIFSRDEEESQSTSEERAFAAPVSKSAQSFHHQKSPQGSSEDGKTRSADQITRDFIIEGLQAFSKFYVSPVNEHWFSGRLNEWQDSRKDQGKDPQLADLEDSLDFLKPFHSHQTGAFWDDRYMEKLASALPEVESSIIHVWNPGCGDGHEAYSIAVMLRRRYPERQIKIWAGDTDLLKISTAPNLVFPREKAPQSWDEYLIKGKNGYTLAPVIKDMILFEFSDMKNASALPKMDFIFCRDGLSFLRPDERKKQIAIFEETMKPAGLLILGDNENLLEDGAWEPSDDFISMFRYR</sequence>
<dbReference type="PANTHER" id="PTHR22617">
    <property type="entry name" value="CHEMOTAXIS SENSOR HISTIDINE KINASE-RELATED"/>
    <property type="match status" value="1"/>
</dbReference>
<evidence type="ECO:0000256" key="1">
    <source>
        <dbReference type="SAM" id="MobiDB-lite"/>
    </source>
</evidence>
<dbReference type="OrthoDB" id="9794382at2"/>
<dbReference type="InterPro" id="IPR000780">
    <property type="entry name" value="CheR_MeTrfase"/>
</dbReference>
<feature type="domain" description="CheR-type methyltransferase" evidence="2">
    <location>
        <begin position="263"/>
        <end position="453"/>
    </location>
</feature>
<evidence type="ECO:0000259" key="2">
    <source>
        <dbReference type="PROSITE" id="PS50123"/>
    </source>
</evidence>
<dbReference type="GO" id="GO:0006935">
    <property type="term" value="P:chemotaxis"/>
    <property type="evidence" value="ECO:0007669"/>
    <property type="project" value="InterPro"/>
</dbReference>
<proteinExistence type="predicted"/>
<dbReference type="AlphaFoldDB" id="A0A1N6PAE5"/>
<dbReference type="InterPro" id="IPR036061">
    <property type="entry name" value="CheW-like_dom_sf"/>
</dbReference>
<dbReference type="Gene3D" id="3.40.50.150">
    <property type="entry name" value="Vaccinia Virus protein VP39"/>
    <property type="match status" value="1"/>
</dbReference>
<evidence type="ECO:0000313" key="5">
    <source>
        <dbReference type="Proteomes" id="UP000186400"/>
    </source>
</evidence>
<dbReference type="Pfam" id="PF01739">
    <property type="entry name" value="CheR"/>
    <property type="match status" value="1"/>
</dbReference>
<feature type="domain" description="CheW-like" evidence="3">
    <location>
        <begin position="25"/>
        <end position="167"/>
    </location>
</feature>
<dbReference type="RefSeq" id="WP_076487745.1">
    <property type="nucleotide sequence ID" value="NZ_FTMS01000002.1"/>
</dbReference>
<dbReference type="InterPro" id="IPR039315">
    <property type="entry name" value="CheW"/>
</dbReference>
<dbReference type="SMART" id="SM00260">
    <property type="entry name" value="CheW"/>
    <property type="match status" value="1"/>
</dbReference>
<protein>
    <submittedName>
        <fullName evidence="4">Purine-binding chemotaxis protein CheW</fullName>
    </submittedName>
</protein>
<name>A0A1N6PAE5_9SPIO</name>
<dbReference type="PROSITE" id="PS50123">
    <property type="entry name" value="CHER"/>
    <property type="match status" value="1"/>
</dbReference>
<dbReference type="InterPro" id="IPR002545">
    <property type="entry name" value="CheW-lke_dom"/>
</dbReference>
<dbReference type="Gene3D" id="2.30.30.40">
    <property type="entry name" value="SH3 Domains"/>
    <property type="match status" value="1"/>
</dbReference>
<dbReference type="Gene3D" id="2.40.50.180">
    <property type="entry name" value="CheA-289, Domain 4"/>
    <property type="match status" value="1"/>
</dbReference>
<evidence type="ECO:0000313" key="4">
    <source>
        <dbReference type="EMBL" id="SIQ01325.1"/>
    </source>
</evidence>
<dbReference type="GO" id="GO:0005829">
    <property type="term" value="C:cytosol"/>
    <property type="evidence" value="ECO:0007669"/>
    <property type="project" value="TreeGrafter"/>
</dbReference>
<feature type="region of interest" description="Disordered" evidence="1">
    <location>
        <begin position="167"/>
        <end position="206"/>
    </location>
</feature>
<dbReference type="Pfam" id="PF01584">
    <property type="entry name" value="CheW"/>
    <property type="match status" value="1"/>
</dbReference>
<dbReference type="SMART" id="SM00138">
    <property type="entry name" value="MeTrc"/>
    <property type="match status" value="1"/>
</dbReference>
<dbReference type="InterPro" id="IPR029063">
    <property type="entry name" value="SAM-dependent_MTases_sf"/>
</dbReference>
<accession>A0A1N6PAE5</accession>
<dbReference type="GO" id="GO:0008757">
    <property type="term" value="F:S-adenosylmethionine-dependent methyltransferase activity"/>
    <property type="evidence" value="ECO:0007669"/>
    <property type="project" value="InterPro"/>
</dbReference>
<dbReference type="Proteomes" id="UP000186400">
    <property type="component" value="Unassembled WGS sequence"/>
</dbReference>
<gene>
    <name evidence="4" type="ORF">SAMN05920897_102210</name>
</gene>
<dbReference type="CDD" id="cd00732">
    <property type="entry name" value="CheW"/>
    <property type="match status" value="1"/>
</dbReference>
<dbReference type="GO" id="GO:0007165">
    <property type="term" value="P:signal transduction"/>
    <property type="evidence" value="ECO:0007669"/>
    <property type="project" value="InterPro"/>
</dbReference>
<keyword evidence="5" id="KW-1185">Reference proteome</keyword>
<dbReference type="InterPro" id="IPR022642">
    <property type="entry name" value="CheR_C"/>
</dbReference>
<organism evidence="4 5">
    <name type="scientific">Alkalispirochaeta americana</name>
    <dbReference type="NCBI Taxonomy" id="159291"/>
    <lineage>
        <taxon>Bacteria</taxon>
        <taxon>Pseudomonadati</taxon>
        <taxon>Spirochaetota</taxon>
        <taxon>Spirochaetia</taxon>
        <taxon>Spirochaetales</taxon>
        <taxon>Spirochaetaceae</taxon>
        <taxon>Alkalispirochaeta</taxon>
    </lineage>
</organism>
<dbReference type="EMBL" id="FTMS01000002">
    <property type="protein sequence ID" value="SIQ01325.1"/>
    <property type="molecule type" value="Genomic_DNA"/>
</dbReference>
<dbReference type="PRINTS" id="PR00996">
    <property type="entry name" value="CHERMTFRASE"/>
</dbReference>
<dbReference type="PANTHER" id="PTHR22617:SF23">
    <property type="entry name" value="CHEMOTAXIS PROTEIN CHEW"/>
    <property type="match status" value="1"/>
</dbReference>